<organism evidence="6 7">
    <name type="scientific">Mucilaginibacter gotjawali</name>
    <dbReference type="NCBI Taxonomy" id="1550579"/>
    <lineage>
        <taxon>Bacteria</taxon>
        <taxon>Pseudomonadati</taxon>
        <taxon>Bacteroidota</taxon>
        <taxon>Sphingobacteriia</taxon>
        <taxon>Sphingobacteriales</taxon>
        <taxon>Sphingobacteriaceae</taxon>
        <taxon>Mucilaginibacter</taxon>
    </lineage>
</organism>
<dbReference type="Proteomes" id="UP000218263">
    <property type="component" value="Chromosome"/>
</dbReference>
<dbReference type="EMBL" id="AP017313">
    <property type="protein sequence ID" value="BAU54396.1"/>
    <property type="molecule type" value="Genomic_DNA"/>
</dbReference>
<keyword evidence="4" id="KW-1133">Transmembrane helix</keyword>
<dbReference type="GO" id="GO:0022857">
    <property type="term" value="F:transmembrane transporter activity"/>
    <property type="evidence" value="ECO:0007669"/>
    <property type="project" value="TreeGrafter"/>
</dbReference>
<dbReference type="RefSeq" id="WP_096352327.1">
    <property type="nucleotide sequence ID" value="NZ_AP017313.1"/>
</dbReference>
<accession>A0A0X8X272</accession>
<sequence>MIRNYLITAWRNISRNKLYTLINVLGLSLGVSACLIIYLITSFELNYDTFHPDKERIYRIVTHLQFKEGDASDIAGGITILPSRLRTELSGFENVATFCNYFPKVSVPSGGHIAKKFDAPKEGGEASPVIIAEPQYFSIFKYKWLKGEPSTALNGPFKVVLSEQEAHKYFGSIPLDDIMGREIIYNDSLRVAVSGIVKDWNKNTDFAFKDFISFATIPNSFVKNDIDLKNWGMWEFNSQGFVKLAKNVTAAQVEKQFPAFVKAHMTQDSKAKLSLQPINDIHFNNLYQDSYSRQTHLPTLYALMAIAAFILIIAAINFINLSTAQSLRRAKEVGVRKALGGSKASLTFQFLIETFAVTVLAVILAIVVTNPIIASFHSLIPKGVKLHLLTPQVLLFLFLLIFITSLLAGFYPARVLSSYLPGLSLKGQGSPNLNRKSYLRKTLIIFQFTVSLIFIIGTMVIGSQLHFILNKDLGFNRDAIVTIPTDYNNKAERVLVFANKLKEIPGITLISRHQQTPASQRHSGTIINVKGAGGAKINASFDLCDENYLPLFGLRLLAGRNIAHSDTLKEFLINETCAKALGFIKPEDAVGKLLTTGIGGYTCPVSGVVKDFHSQSLHDPIVPFFMGSLSRNERSISLKLATQGKQAVDFKKTISRVEIAWKQVYPEDKFEYHFFDDTIAAMYDKEQKTSQLMNTAMLIAIFISCMGLFGLATFTAQQRLKEISIRKVLGASVSGIVTMLSRDFLILVVIALLIASPIAYYFMHQWLQNFAYRVDISWWIFVLSGSGAILIALLTISFQSIKAALCNPVKSLKSE</sequence>
<dbReference type="EC" id="3.6.3.-" evidence="6"/>
<comment type="subcellular location">
    <subcellularLocation>
        <location evidence="1">Cell membrane</location>
        <topology evidence="1">Multi-pass membrane protein</topology>
    </subcellularLocation>
</comment>
<evidence type="ECO:0000256" key="1">
    <source>
        <dbReference type="ARBA" id="ARBA00004651"/>
    </source>
</evidence>
<keyword evidence="6" id="KW-0067">ATP-binding</keyword>
<dbReference type="GO" id="GO:0005524">
    <property type="term" value="F:ATP binding"/>
    <property type="evidence" value="ECO:0007669"/>
    <property type="project" value="UniProtKB-KW"/>
</dbReference>
<proteinExistence type="predicted"/>
<dbReference type="PANTHER" id="PTHR30572">
    <property type="entry name" value="MEMBRANE COMPONENT OF TRANSPORTER-RELATED"/>
    <property type="match status" value="1"/>
</dbReference>
<gene>
    <name evidence="6" type="primary">macB_14</name>
    <name evidence="6" type="ORF">MgSA37_02572</name>
</gene>
<keyword evidence="2" id="KW-1003">Cell membrane</keyword>
<keyword evidence="6" id="KW-0547">Nucleotide-binding</keyword>
<dbReference type="GO" id="GO:0016787">
    <property type="term" value="F:hydrolase activity"/>
    <property type="evidence" value="ECO:0007669"/>
    <property type="project" value="UniProtKB-KW"/>
</dbReference>
<dbReference type="PANTHER" id="PTHR30572:SF18">
    <property type="entry name" value="ABC-TYPE MACROLIDE FAMILY EXPORT SYSTEM PERMEASE COMPONENT 2"/>
    <property type="match status" value="1"/>
</dbReference>
<evidence type="ECO:0000313" key="7">
    <source>
        <dbReference type="Proteomes" id="UP000218263"/>
    </source>
</evidence>
<dbReference type="GO" id="GO:0005886">
    <property type="term" value="C:plasma membrane"/>
    <property type="evidence" value="ECO:0007669"/>
    <property type="project" value="UniProtKB-SubCell"/>
</dbReference>
<dbReference type="InterPro" id="IPR003838">
    <property type="entry name" value="ABC3_permease_C"/>
</dbReference>
<evidence type="ECO:0000256" key="2">
    <source>
        <dbReference type="ARBA" id="ARBA00022475"/>
    </source>
</evidence>
<evidence type="ECO:0000256" key="4">
    <source>
        <dbReference type="ARBA" id="ARBA00022989"/>
    </source>
</evidence>
<dbReference type="PROSITE" id="PS51257">
    <property type="entry name" value="PROKAR_LIPOPROTEIN"/>
    <property type="match status" value="1"/>
</dbReference>
<reference evidence="6 7" key="1">
    <citation type="submission" date="2015-12" db="EMBL/GenBank/DDBJ databases">
        <title>Genome sequence of Mucilaginibacter gotjawali.</title>
        <authorList>
            <person name="Lee J.S."/>
            <person name="Lee K.C."/>
            <person name="Kim K.K."/>
            <person name="Lee B.W."/>
        </authorList>
    </citation>
    <scope>NUCLEOTIDE SEQUENCE [LARGE SCALE GENOMIC DNA]</scope>
    <source>
        <strain evidence="6 7">SA3-7</strain>
    </source>
</reference>
<dbReference type="InterPro" id="IPR050250">
    <property type="entry name" value="Macrolide_Exporter_MacB"/>
</dbReference>
<evidence type="ECO:0000256" key="3">
    <source>
        <dbReference type="ARBA" id="ARBA00022692"/>
    </source>
</evidence>
<dbReference type="Pfam" id="PF12704">
    <property type="entry name" value="MacB_PCD"/>
    <property type="match status" value="1"/>
</dbReference>
<dbReference type="OrthoDB" id="1451596at2"/>
<dbReference type="KEGG" id="mgot:MgSA37_02572"/>
<evidence type="ECO:0000256" key="5">
    <source>
        <dbReference type="ARBA" id="ARBA00023136"/>
    </source>
</evidence>
<dbReference type="Pfam" id="PF02687">
    <property type="entry name" value="FtsX"/>
    <property type="match status" value="2"/>
</dbReference>
<keyword evidence="5" id="KW-0472">Membrane</keyword>
<evidence type="ECO:0000313" key="6">
    <source>
        <dbReference type="EMBL" id="BAU54396.1"/>
    </source>
</evidence>
<name>A0A0X8X272_9SPHI</name>
<dbReference type="InterPro" id="IPR025857">
    <property type="entry name" value="MacB_PCD"/>
</dbReference>
<keyword evidence="7" id="KW-1185">Reference proteome</keyword>
<keyword evidence="6" id="KW-0378">Hydrolase</keyword>
<dbReference type="AlphaFoldDB" id="A0A0X8X272"/>
<keyword evidence="3" id="KW-0812">Transmembrane</keyword>
<protein>
    <submittedName>
        <fullName evidence="6">Macrolide export ATP-binding/permease protein MacB</fullName>
        <ecNumber evidence="6">3.6.3.-</ecNumber>
    </submittedName>
</protein>